<dbReference type="InterPro" id="IPR029057">
    <property type="entry name" value="PRTase-like"/>
</dbReference>
<dbReference type="GO" id="GO:0016757">
    <property type="term" value="F:glycosyltransferase activity"/>
    <property type="evidence" value="ECO:0007669"/>
    <property type="project" value="UniProtKB-KW"/>
</dbReference>
<dbReference type="InterPro" id="IPR000836">
    <property type="entry name" value="PRTase_dom"/>
</dbReference>
<sequence length="243" mass="27958">MLSDWWQKNIARLTDPSCSLCGMHIKREQLLSSHHAFWCTHCRSTIIEHNRCQCCGLPTESPQHAHCGACLKSPPLWNRLYCLSDYQPPLSHLVSQLKYQRQFWHARPLAIELAEIIDNPAPIITCVPMHWTRRIWRGFNHSEHLAYFISHKVGSYFEPKLLRRSKITRPQRGLSSKQRKTNLNHAFEVADRPIGKHVAIVDDVVTTGATIEQLCKLLLDVGVETIDIYCVCRTTLSNNNKSV</sequence>
<dbReference type="Gene3D" id="3.40.50.2020">
    <property type="match status" value="1"/>
</dbReference>
<dbReference type="SUPFAM" id="SSF53271">
    <property type="entry name" value="PRTase-like"/>
    <property type="match status" value="1"/>
</dbReference>
<dbReference type="InterPro" id="IPR051910">
    <property type="entry name" value="ComF/GntX_DNA_util-trans"/>
</dbReference>
<keyword evidence="4" id="KW-1185">Reference proteome</keyword>
<evidence type="ECO:0000256" key="1">
    <source>
        <dbReference type="ARBA" id="ARBA00008007"/>
    </source>
</evidence>
<keyword evidence="3" id="KW-0808">Transferase</keyword>
<name>A0ABT7XW28_9VIBR</name>
<organism evidence="3 4">
    <name type="scientific">Vibrio agarivorans</name>
    <dbReference type="NCBI Taxonomy" id="153622"/>
    <lineage>
        <taxon>Bacteria</taxon>
        <taxon>Pseudomonadati</taxon>
        <taxon>Pseudomonadota</taxon>
        <taxon>Gammaproteobacteria</taxon>
        <taxon>Vibrionales</taxon>
        <taxon>Vibrionaceae</taxon>
        <taxon>Vibrio</taxon>
    </lineage>
</organism>
<comment type="caution">
    <text evidence="3">The sequence shown here is derived from an EMBL/GenBank/DDBJ whole genome shotgun (WGS) entry which is preliminary data.</text>
</comment>
<accession>A0ABT7XW28</accession>
<dbReference type="Pfam" id="PF00156">
    <property type="entry name" value="Pribosyltran"/>
    <property type="match status" value="1"/>
</dbReference>
<evidence type="ECO:0000259" key="2">
    <source>
        <dbReference type="Pfam" id="PF00156"/>
    </source>
</evidence>
<dbReference type="PANTHER" id="PTHR47505:SF1">
    <property type="entry name" value="DNA UTILIZATION PROTEIN YHGH"/>
    <property type="match status" value="1"/>
</dbReference>
<dbReference type="EMBL" id="JAUEOZ010000001">
    <property type="protein sequence ID" value="MDN2479955.1"/>
    <property type="molecule type" value="Genomic_DNA"/>
</dbReference>
<comment type="similarity">
    <text evidence="1">Belongs to the ComF/GntX family.</text>
</comment>
<dbReference type="Proteomes" id="UP001169719">
    <property type="component" value="Unassembled WGS sequence"/>
</dbReference>
<dbReference type="RefSeq" id="WP_289960280.1">
    <property type="nucleotide sequence ID" value="NZ_JAUEOZ010000001.1"/>
</dbReference>
<gene>
    <name evidence="3" type="ORF">QWJ08_00750</name>
</gene>
<keyword evidence="3" id="KW-0328">Glycosyltransferase</keyword>
<evidence type="ECO:0000313" key="3">
    <source>
        <dbReference type="EMBL" id="MDN2479955.1"/>
    </source>
</evidence>
<reference evidence="3" key="1">
    <citation type="submission" date="2024-05" db="EMBL/GenBank/DDBJ databases">
        <title>Genome Sequences of Four Agar- Degrading Marine Bacteria.</title>
        <authorList>
            <person name="Phillips E.K."/>
            <person name="Shaffer J.C."/>
            <person name="Henson M.W."/>
            <person name="Temperton B."/>
            <person name="Thrash C.J."/>
            <person name="Martin M.O."/>
        </authorList>
    </citation>
    <scope>NUCLEOTIDE SEQUENCE</scope>
    <source>
        <strain evidence="3">EKP203</strain>
    </source>
</reference>
<proteinExistence type="inferred from homology"/>
<evidence type="ECO:0000313" key="4">
    <source>
        <dbReference type="Proteomes" id="UP001169719"/>
    </source>
</evidence>
<protein>
    <submittedName>
        <fullName evidence="3">Phosphoribosyltransferase family protein</fullName>
    </submittedName>
</protein>
<dbReference type="CDD" id="cd06223">
    <property type="entry name" value="PRTases_typeI"/>
    <property type="match status" value="1"/>
</dbReference>
<dbReference type="PANTHER" id="PTHR47505">
    <property type="entry name" value="DNA UTILIZATION PROTEIN YHGH"/>
    <property type="match status" value="1"/>
</dbReference>
<feature type="domain" description="Phosphoribosyltransferase" evidence="2">
    <location>
        <begin position="188"/>
        <end position="233"/>
    </location>
</feature>